<dbReference type="GO" id="GO:0005634">
    <property type="term" value="C:nucleus"/>
    <property type="evidence" value="ECO:0007669"/>
    <property type="project" value="UniProtKB-SubCell"/>
</dbReference>
<evidence type="ECO:0000313" key="6">
    <source>
        <dbReference type="EMBL" id="GAA0140959.1"/>
    </source>
</evidence>
<dbReference type="PANTHER" id="PTHR46993:SF6">
    <property type="entry name" value="MYB TRANSCRIPTION FACTOR"/>
    <property type="match status" value="1"/>
</dbReference>
<comment type="subcellular location">
    <subcellularLocation>
        <location evidence="1">Nucleus</location>
    </subcellularLocation>
</comment>
<protein>
    <submittedName>
        <fullName evidence="6">Uncharacterized protein</fullName>
    </submittedName>
</protein>
<evidence type="ECO:0000256" key="2">
    <source>
        <dbReference type="ARBA" id="ARBA00023242"/>
    </source>
</evidence>
<sequence>MSQDQIDPDISRWILEFLLRKPIKDSILIPLASALPIAENNFIIKKLFFLRILEFEVSNCMISEKFLEFLEQIHELDQLLGNKECPDSLKKAYCAVAIECSVRCLRNGYSDVKGEFFDVVKRVWRGRVGVMIEGNNGLVFEELLDWKCDIEDAVWEESVCLKVVERSKDIDVVEVVRAYLREEKARMGPSFLELVVQELKGRESVIRGARKTGEGDQCGRDDGHELKFDNKGKTALGDTGKRNSLPRRKHVARKRSRLVSSGYSRGSKIVNFDDSCAGPSFHDHLPLPGTPEVEKVQDSLESSRLELRAVVKDPLPEALRLAESVTHVMHVAIKDLEPPADKNLELLGGQNRGKSPVDNAENPQSGEANVGVENVDFEPPGDQNRGKDSVNNAVNVQSGEANTGNGICSGQTSVPKSLLERNKTARTFEWDDSIDRLPEDLSDSSSRPYLPSPRAMYVTPLNMYKEQNLQKRRQKKRWSTVEEDTLRAGVQKFGKGYWKLILNTYRDIFEDRTEVDLKDKWRNMTR</sequence>
<evidence type="ECO:0000256" key="3">
    <source>
        <dbReference type="SAM" id="MobiDB-lite"/>
    </source>
</evidence>
<dbReference type="CDD" id="cd11660">
    <property type="entry name" value="SANT_TRF"/>
    <property type="match status" value="1"/>
</dbReference>
<keyword evidence="7" id="KW-1185">Reference proteome</keyword>
<dbReference type="Pfam" id="PF00249">
    <property type="entry name" value="Myb_DNA-binding"/>
    <property type="match status" value="1"/>
</dbReference>
<feature type="region of interest" description="Disordered" evidence="3">
    <location>
        <begin position="211"/>
        <end position="244"/>
    </location>
</feature>
<dbReference type="InterPro" id="IPR001005">
    <property type="entry name" value="SANT/Myb"/>
</dbReference>
<evidence type="ECO:0000313" key="7">
    <source>
        <dbReference type="Proteomes" id="UP001454036"/>
    </source>
</evidence>
<dbReference type="InterPro" id="IPR009057">
    <property type="entry name" value="Homeodomain-like_sf"/>
</dbReference>
<accession>A0AAV3NP22</accession>
<feature type="domain" description="Myb-like" evidence="4">
    <location>
        <begin position="470"/>
        <end position="525"/>
    </location>
</feature>
<dbReference type="SUPFAM" id="SSF46689">
    <property type="entry name" value="Homeodomain-like"/>
    <property type="match status" value="1"/>
</dbReference>
<evidence type="ECO:0000259" key="5">
    <source>
        <dbReference type="PROSITE" id="PS51294"/>
    </source>
</evidence>
<dbReference type="Gene3D" id="1.10.10.60">
    <property type="entry name" value="Homeodomain-like"/>
    <property type="match status" value="1"/>
</dbReference>
<gene>
    <name evidence="6" type="ORF">LIER_02209</name>
</gene>
<evidence type="ECO:0000259" key="4">
    <source>
        <dbReference type="PROSITE" id="PS50090"/>
    </source>
</evidence>
<feature type="domain" description="HTH myb-type" evidence="5">
    <location>
        <begin position="470"/>
        <end position="526"/>
    </location>
</feature>
<evidence type="ECO:0000256" key="1">
    <source>
        <dbReference type="ARBA" id="ARBA00004123"/>
    </source>
</evidence>
<dbReference type="PANTHER" id="PTHR46993">
    <property type="entry name" value="MYB TRANSCRIPTION FACTOR"/>
    <property type="match status" value="1"/>
</dbReference>
<keyword evidence="2" id="KW-0539">Nucleus</keyword>
<proteinExistence type="predicted"/>
<organism evidence="6 7">
    <name type="scientific">Lithospermum erythrorhizon</name>
    <name type="common">Purple gromwell</name>
    <name type="synonym">Lithospermum officinale var. erythrorhizon</name>
    <dbReference type="NCBI Taxonomy" id="34254"/>
    <lineage>
        <taxon>Eukaryota</taxon>
        <taxon>Viridiplantae</taxon>
        <taxon>Streptophyta</taxon>
        <taxon>Embryophyta</taxon>
        <taxon>Tracheophyta</taxon>
        <taxon>Spermatophyta</taxon>
        <taxon>Magnoliopsida</taxon>
        <taxon>eudicotyledons</taxon>
        <taxon>Gunneridae</taxon>
        <taxon>Pentapetalae</taxon>
        <taxon>asterids</taxon>
        <taxon>lamiids</taxon>
        <taxon>Boraginales</taxon>
        <taxon>Boraginaceae</taxon>
        <taxon>Boraginoideae</taxon>
        <taxon>Lithospermeae</taxon>
        <taxon>Lithospermum</taxon>
    </lineage>
</organism>
<dbReference type="AlphaFoldDB" id="A0AAV3NP22"/>
<dbReference type="PROSITE" id="PS51294">
    <property type="entry name" value="HTH_MYB"/>
    <property type="match status" value="1"/>
</dbReference>
<feature type="region of interest" description="Disordered" evidence="3">
    <location>
        <begin position="342"/>
        <end position="390"/>
    </location>
</feature>
<comment type="caution">
    <text evidence="6">The sequence shown here is derived from an EMBL/GenBank/DDBJ whole genome shotgun (WGS) entry which is preliminary data.</text>
</comment>
<name>A0AAV3NP22_LITER</name>
<dbReference type="InterPro" id="IPR017930">
    <property type="entry name" value="Myb_dom"/>
</dbReference>
<dbReference type="Proteomes" id="UP001454036">
    <property type="component" value="Unassembled WGS sequence"/>
</dbReference>
<dbReference type="EMBL" id="BAABME010000236">
    <property type="protein sequence ID" value="GAA0140959.1"/>
    <property type="molecule type" value="Genomic_DNA"/>
</dbReference>
<feature type="compositionally biased region" description="Basic and acidic residues" evidence="3">
    <location>
        <begin position="211"/>
        <end position="232"/>
    </location>
</feature>
<reference evidence="6 7" key="1">
    <citation type="submission" date="2024-01" db="EMBL/GenBank/DDBJ databases">
        <title>The complete chloroplast genome sequence of Lithospermum erythrorhizon: insights into the phylogenetic relationship among Boraginaceae species and the maternal lineages of purple gromwells.</title>
        <authorList>
            <person name="Okada T."/>
            <person name="Watanabe K."/>
        </authorList>
    </citation>
    <scope>NUCLEOTIDE SEQUENCE [LARGE SCALE GENOMIC DNA]</scope>
</reference>
<dbReference type="PROSITE" id="PS50090">
    <property type="entry name" value="MYB_LIKE"/>
    <property type="match status" value="1"/>
</dbReference>